<dbReference type="InterPro" id="IPR000719">
    <property type="entry name" value="Prot_kinase_dom"/>
</dbReference>
<keyword evidence="5 10" id="KW-0418">Kinase</keyword>
<dbReference type="InterPro" id="IPR011990">
    <property type="entry name" value="TPR-like_helical_dom_sf"/>
</dbReference>
<evidence type="ECO:0000259" key="9">
    <source>
        <dbReference type="PROSITE" id="PS50011"/>
    </source>
</evidence>
<organism evidence="10 11">
    <name type="scientific">Fuerstiella marisgermanici</name>
    <dbReference type="NCBI Taxonomy" id="1891926"/>
    <lineage>
        <taxon>Bacteria</taxon>
        <taxon>Pseudomonadati</taxon>
        <taxon>Planctomycetota</taxon>
        <taxon>Planctomycetia</taxon>
        <taxon>Planctomycetales</taxon>
        <taxon>Planctomycetaceae</taxon>
        <taxon>Fuerstiella</taxon>
    </lineage>
</organism>
<dbReference type="SUPFAM" id="SSF48452">
    <property type="entry name" value="TPR-like"/>
    <property type="match status" value="2"/>
</dbReference>
<dbReference type="SUPFAM" id="SSF56112">
    <property type="entry name" value="Protein kinase-like (PK-like)"/>
    <property type="match status" value="1"/>
</dbReference>
<keyword evidence="6 7" id="KW-0067">ATP-binding</keyword>
<dbReference type="AlphaFoldDB" id="A0A1P8WS79"/>
<dbReference type="KEGG" id="fmr:Fuma_06588"/>
<dbReference type="CDD" id="cd14014">
    <property type="entry name" value="STKc_PknB_like"/>
    <property type="match status" value="1"/>
</dbReference>
<protein>
    <recommendedName>
        <fullName evidence="1">non-specific serine/threonine protein kinase</fullName>
        <ecNumber evidence="1">2.7.11.1</ecNumber>
    </recommendedName>
</protein>
<accession>A0A1P8WS79</accession>
<evidence type="ECO:0000256" key="5">
    <source>
        <dbReference type="ARBA" id="ARBA00022777"/>
    </source>
</evidence>
<dbReference type="SMART" id="SM00220">
    <property type="entry name" value="S_TKc"/>
    <property type="match status" value="1"/>
</dbReference>
<dbReference type="InterPro" id="IPR011009">
    <property type="entry name" value="Kinase-like_dom_sf"/>
</dbReference>
<dbReference type="PANTHER" id="PTHR43289">
    <property type="entry name" value="MITOGEN-ACTIVATED PROTEIN KINASE KINASE KINASE 20-RELATED"/>
    <property type="match status" value="1"/>
</dbReference>
<dbReference type="RefSeq" id="WP_077027875.1">
    <property type="nucleotide sequence ID" value="NZ_CP017641.1"/>
</dbReference>
<dbReference type="PROSITE" id="PS50011">
    <property type="entry name" value="PROTEIN_KINASE_DOM"/>
    <property type="match status" value="1"/>
</dbReference>
<evidence type="ECO:0000256" key="8">
    <source>
        <dbReference type="SAM" id="MobiDB-lite"/>
    </source>
</evidence>
<dbReference type="InterPro" id="IPR008271">
    <property type="entry name" value="Ser/Thr_kinase_AS"/>
</dbReference>
<evidence type="ECO:0000313" key="11">
    <source>
        <dbReference type="Proteomes" id="UP000187735"/>
    </source>
</evidence>
<evidence type="ECO:0000256" key="3">
    <source>
        <dbReference type="ARBA" id="ARBA00022679"/>
    </source>
</evidence>
<feature type="domain" description="Protein kinase" evidence="9">
    <location>
        <begin position="163"/>
        <end position="427"/>
    </location>
</feature>
<keyword evidence="2" id="KW-0723">Serine/threonine-protein kinase</keyword>
<dbReference type="EMBL" id="CP017641">
    <property type="protein sequence ID" value="APZ96914.1"/>
    <property type="molecule type" value="Genomic_DNA"/>
</dbReference>
<dbReference type="PROSITE" id="PS00107">
    <property type="entry name" value="PROTEIN_KINASE_ATP"/>
    <property type="match status" value="1"/>
</dbReference>
<dbReference type="Pfam" id="PF13374">
    <property type="entry name" value="TPR_10"/>
    <property type="match status" value="1"/>
</dbReference>
<dbReference type="Pfam" id="PF00069">
    <property type="entry name" value="Pkinase"/>
    <property type="match status" value="1"/>
</dbReference>
<feature type="binding site" evidence="7">
    <location>
        <position position="192"/>
    </location>
    <ligand>
        <name>ATP</name>
        <dbReference type="ChEBI" id="CHEBI:30616"/>
    </ligand>
</feature>
<evidence type="ECO:0000256" key="1">
    <source>
        <dbReference type="ARBA" id="ARBA00012513"/>
    </source>
</evidence>
<proteinExistence type="predicted"/>
<dbReference type="GO" id="GO:0004674">
    <property type="term" value="F:protein serine/threonine kinase activity"/>
    <property type="evidence" value="ECO:0007669"/>
    <property type="project" value="UniProtKB-KW"/>
</dbReference>
<dbReference type="PROSITE" id="PS00108">
    <property type="entry name" value="PROTEIN_KINASE_ST"/>
    <property type="match status" value="1"/>
</dbReference>
<dbReference type="InterPro" id="IPR017441">
    <property type="entry name" value="Protein_kinase_ATP_BS"/>
</dbReference>
<sequence length="973" mass="105806">MTSDTDDVDDRDLLELLTEYTSKWSELLDADKPSAAKVTKSVLKSVTAEQNSAIRVALSKIDEELNVQHANAAEQTVIGAVAQPRPTDNDNSDTEAIPGKQRPPVEESVDVGATLIGGTEIQSEDDATFLGPINDAGESALHDTWITPAAHDGTEIPAAVGNYDIHSVLGRGGMGIVYRARQKGLKRDVALKMILSGGHANPELLSRFRAEAEAVAKLQHPNIVQIFDIGEQDGLPYFSLEFVEGQTLDEFRKGEPVDEKEAARLMEIIARAMHFAHNAGIVHRDLKPANILLTKDGDPKITDFGLVKRIEADEDIQSQTQAGSIMGTPHYMAPEQAWGHTDVAQPADVWAMGAMLYALLTGRPPFAGSSTMDTLTMLKDKEPVTPKELVPKLGTDLETICLKCLQKDKQKRYGTAEELADDLQRYLGGLPILARPISRTERLWRWCKRNPVIATSLATVATVLIAATAFSTAAAKSEAIARKDAEEKRIYAEEKEKEANDNALLAVANEKKALQQRTVALGAFNTAVEWAGTDLKNVPGTQPFKKRLFGAAVEGLNRLSEIAGDDRRDLAIARGYAKAGDGFLEVGQAKDAKSQYEVSHEIIERLAKNEPDTADQIHFLRLGRSFRNLGRAEMSLSGPKEALEWHKKAAAVREKALPLHDDPLFVKREIAESLADLGRAYLELGNAADAETVLAKCAEYRQQQLKVTPDDTNAIKDNAGLLRQLGHLQLGLGRVDQAICSHESAVTMLEPLTQRESASSIDKMNLALFRSDLADAQLIGDQNENAIGNYLLAAEAIRGVLEKNPKYITGKKFLAGAMYGMSVAETRLNKPTATERLNECITLRREICEEAPSNKEFQRALMQALARAGESKEALSIAEAQLQEFPDDGGVLYQVACAFALLAGADDASEEARSENGDRAIATLQSAIDNGHEGLALMAIDPDLASLRDRKDFKSLLAGADADPADDVDDPMP</sequence>
<feature type="region of interest" description="Disordered" evidence="8">
    <location>
        <begin position="83"/>
        <end position="106"/>
    </location>
</feature>
<dbReference type="Pfam" id="PF03704">
    <property type="entry name" value="BTAD"/>
    <property type="match status" value="1"/>
</dbReference>
<dbReference type="GO" id="GO:0005524">
    <property type="term" value="F:ATP binding"/>
    <property type="evidence" value="ECO:0007669"/>
    <property type="project" value="UniProtKB-UniRule"/>
</dbReference>
<dbReference type="OrthoDB" id="6111975at2"/>
<keyword evidence="11" id="KW-1185">Reference proteome</keyword>
<dbReference type="Gene3D" id="1.25.40.10">
    <property type="entry name" value="Tetratricopeptide repeat domain"/>
    <property type="match status" value="2"/>
</dbReference>
<evidence type="ECO:0000256" key="7">
    <source>
        <dbReference type="PROSITE-ProRule" id="PRU10141"/>
    </source>
</evidence>
<evidence type="ECO:0000256" key="4">
    <source>
        <dbReference type="ARBA" id="ARBA00022741"/>
    </source>
</evidence>
<reference evidence="10 11" key="1">
    <citation type="journal article" date="2016" name="Front. Microbiol.">
        <title>Fuerstia marisgermanicae gen. nov., sp. nov., an Unusual Member of the Phylum Planctomycetes from the German Wadden Sea.</title>
        <authorList>
            <person name="Kohn T."/>
            <person name="Heuer A."/>
            <person name="Jogler M."/>
            <person name="Vollmers J."/>
            <person name="Boedeker C."/>
            <person name="Bunk B."/>
            <person name="Rast P."/>
            <person name="Borchert D."/>
            <person name="Glockner I."/>
            <person name="Freese H.M."/>
            <person name="Klenk H.P."/>
            <person name="Overmann J."/>
            <person name="Kaster A.K."/>
            <person name="Rohde M."/>
            <person name="Wiegand S."/>
            <person name="Jogler C."/>
        </authorList>
    </citation>
    <scope>NUCLEOTIDE SEQUENCE [LARGE SCALE GENOMIC DNA]</scope>
    <source>
        <strain evidence="10 11">NH11</strain>
    </source>
</reference>
<dbReference type="Gene3D" id="3.30.200.20">
    <property type="entry name" value="Phosphorylase Kinase, domain 1"/>
    <property type="match status" value="1"/>
</dbReference>
<evidence type="ECO:0000256" key="6">
    <source>
        <dbReference type="ARBA" id="ARBA00022840"/>
    </source>
</evidence>
<dbReference type="FunFam" id="1.10.510.10:FF:000021">
    <property type="entry name" value="Serine/threonine protein kinase"/>
    <property type="match status" value="1"/>
</dbReference>
<dbReference type="Gene3D" id="1.10.510.10">
    <property type="entry name" value="Transferase(Phosphotransferase) domain 1"/>
    <property type="match status" value="1"/>
</dbReference>
<dbReference type="Proteomes" id="UP000187735">
    <property type="component" value="Chromosome"/>
</dbReference>
<keyword evidence="4 7" id="KW-0547">Nucleotide-binding</keyword>
<name>A0A1P8WS79_9PLAN</name>
<dbReference type="PANTHER" id="PTHR43289:SF6">
    <property type="entry name" value="SERINE_THREONINE-PROTEIN KINASE NEKL-3"/>
    <property type="match status" value="1"/>
</dbReference>
<dbReference type="STRING" id="1891926.Fuma_06588"/>
<dbReference type="InterPro" id="IPR005158">
    <property type="entry name" value="BTAD"/>
</dbReference>
<evidence type="ECO:0000256" key="2">
    <source>
        <dbReference type="ARBA" id="ARBA00022527"/>
    </source>
</evidence>
<dbReference type="EC" id="2.7.11.1" evidence="1"/>
<keyword evidence="3 10" id="KW-0808">Transferase</keyword>
<gene>
    <name evidence="10" type="primary">prkC_36</name>
    <name evidence="10" type="ORF">Fuma_06588</name>
</gene>
<evidence type="ECO:0000313" key="10">
    <source>
        <dbReference type="EMBL" id="APZ96914.1"/>
    </source>
</evidence>